<comment type="catalytic activity">
    <reaction evidence="6">
        <text>glycolate + A = glyoxylate + AH2</text>
        <dbReference type="Rhea" id="RHEA:21264"/>
        <dbReference type="ChEBI" id="CHEBI:13193"/>
        <dbReference type="ChEBI" id="CHEBI:17499"/>
        <dbReference type="ChEBI" id="CHEBI:29805"/>
        <dbReference type="ChEBI" id="CHEBI:36655"/>
        <dbReference type="EC" id="1.1.99.14"/>
    </reaction>
</comment>
<protein>
    <recommendedName>
        <fullName evidence="6">Glycolate oxidase iron-sulfur subunit</fullName>
        <ecNumber evidence="6">1.1.99.14</ecNumber>
    </recommendedName>
</protein>
<dbReference type="InterPro" id="IPR012257">
    <property type="entry name" value="Glc_ox_4Fe-4S"/>
</dbReference>
<sequence>MQTHFSPQQLTDPRVAEAEKILRKCVHCGFCTATCPTYVTLGNELDSPRGRIYLIKDMLENGRAADKEVVTHIDRCLSCLACTTTCPSGVDYMHLIDHARVHVEETYQRPPMDRLTRLLLAAILPYPKRFRAALKLANLARPLAGLLDRSPKLKPFAAMLRLAPEKAHEPTPFTRPCTHVTLDAPRGRVVMLTGCAQPVLDPGINTAAIRLLTRFGIEVSLPEGEGCCGALTHHMGKEEAALASARRNVDVWAAEIDSGDLDAILITTSGCGTVIKDYGHMLRNDPAYAEKAARVSAHAKDVTEYLATLDLPEGQPLGLTVAYHSACSLQHGQKVTVQPKALLRKAGFSVRDPAEGHLCCGSAGTYNMLQSEISEKLKTRKVKNIEATKADLVAAGNIGCITQIGSGTALPVIHTVELLDWAYGGDTPEKLEKLLAARTKVKG</sequence>
<organism evidence="8 9">
    <name type="scientific">Allorhizobium borbori</name>
    <dbReference type="NCBI Taxonomy" id="485907"/>
    <lineage>
        <taxon>Bacteria</taxon>
        <taxon>Pseudomonadati</taxon>
        <taxon>Pseudomonadota</taxon>
        <taxon>Alphaproteobacteria</taxon>
        <taxon>Hyphomicrobiales</taxon>
        <taxon>Rhizobiaceae</taxon>
        <taxon>Rhizobium/Agrobacterium group</taxon>
        <taxon>Allorhizobium</taxon>
    </lineage>
</organism>
<dbReference type="InterPro" id="IPR009051">
    <property type="entry name" value="Helical_ferredxn"/>
</dbReference>
<dbReference type="PROSITE" id="PS00198">
    <property type="entry name" value="4FE4S_FER_1"/>
    <property type="match status" value="2"/>
</dbReference>
<dbReference type="PANTHER" id="PTHR32479:SF17">
    <property type="entry name" value="GLYCOLATE OXIDASE IRON-SULFUR SUBUNIT"/>
    <property type="match status" value="1"/>
</dbReference>
<dbReference type="InterPro" id="IPR017896">
    <property type="entry name" value="4Fe4S_Fe-S-bd"/>
</dbReference>
<dbReference type="PROSITE" id="PS51379">
    <property type="entry name" value="4FE4S_FER_2"/>
    <property type="match status" value="2"/>
</dbReference>
<dbReference type="NCBIfam" id="NF008434">
    <property type="entry name" value="PRK11274.1"/>
    <property type="match status" value="1"/>
</dbReference>
<comment type="function">
    <text evidence="6">Component of a complex that catalyzes the oxidation of glycolate to glyoxylate.</text>
</comment>
<comment type="cofactor">
    <cofactor evidence="6">
        <name>[4Fe-4S] cluster</name>
        <dbReference type="ChEBI" id="CHEBI:49883"/>
    </cofactor>
    <text evidence="6">Binds 2 [4Fe-4S] clusters.</text>
</comment>
<dbReference type="InterPro" id="IPR017900">
    <property type="entry name" value="4Fe4S_Fe_S_CS"/>
</dbReference>
<keyword evidence="6" id="KW-0249">Electron transport</keyword>
<proteinExistence type="predicted"/>
<keyword evidence="3" id="KW-0677">Repeat</keyword>
<dbReference type="AlphaFoldDB" id="A0A7W6P2V2"/>
<dbReference type="PANTHER" id="PTHR32479">
    <property type="entry name" value="GLYCOLATE OXIDASE IRON-SULFUR SUBUNIT"/>
    <property type="match status" value="1"/>
</dbReference>
<evidence type="ECO:0000256" key="6">
    <source>
        <dbReference type="PIRNR" id="PIRNR000139"/>
    </source>
</evidence>
<keyword evidence="1 6" id="KW-0004">4Fe-4S</keyword>
<comment type="catalytic activity">
    <reaction evidence="6">
        <text>(R)-lactate + A = pyruvate + AH2</text>
        <dbReference type="Rhea" id="RHEA:15089"/>
        <dbReference type="ChEBI" id="CHEBI:13193"/>
        <dbReference type="ChEBI" id="CHEBI:15361"/>
        <dbReference type="ChEBI" id="CHEBI:16004"/>
        <dbReference type="ChEBI" id="CHEBI:17499"/>
    </reaction>
</comment>
<keyword evidence="5 6" id="KW-0411">Iron-sulfur</keyword>
<dbReference type="InterPro" id="IPR004017">
    <property type="entry name" value="Cys_rich_dom"/>
</dbReference>
<dbReference type="Pfam" id="PF02754">
    <property type="entry name" value="CCG"/>
    <property type="match status" value="2"/>
</dbReference>
<dbReference type="GO" id="GO:0051539">
    <property type="term" value="F:4 iron, 4 sulfur cluster binding"/>
    <property type="evidence" value="ECO:0007669"/>
    <property type="project" value="UniProtKB-UniRule"/>
</dbReference>
<dbReference type="PIRSF" id="PIRSF000139">
    <property type="entry name" value="Glc_ox_4Fe-4S"/>
    <property type="match status" value="1"/>
</dbReference>
<dbReference type="Pfam" id="PF13183">
    <property type="entry name" value="Fer4_8"/>
    <property type="match status" value="1"/>
</dbReference>
<keyword evidence="6" id="KW-0813">Transport</keyword>
<dbReference type="RefSeq" id="WP_183793331.1">
    <property type="nucleotide sequence ID" value="NZ_JACIDU010000011.1"/>
</dbReference>
<feature type="domain" description="4Fe-4S ferredoxin-type" evidence="7">
    <location>
        <begin position="67"/>
        <end position="96"/>
    </location>
</feature>
<evidence type="ECO:0000313" key="9">
    <source>
        <dbReference type="Proteomes" id="UP000584824"/>
    </source>
</evidence>
<evidence type="ECO:0000256" key="4">
    <source>
        <dbReference type="ARBA" id="ARBA00023004"/>
    </source>
</evidence>
<comment type="caution">
    <text evidence="8">The sequence shown here is derived from an EMBL/GenBank/DDBJ whole genome shotgun (WGS) entry which is preliminary data.</text>
</comment>
<feature type="domain" description="4Fe-4S ferredoxin-type" evidence="7">
    <location>
        <begin position="16"/>
        <end position="44"/>
    </location>
</feature>
<dbReference type="GO" id="GO:0019154">
    <property type="term" value="F:glycolate dehydrogenase activity"/>
    <property type="evidence" value="ECO:0007669"/>
    <property type="project" value="UniProtKB-EC"/>
</dbReference>
<evidence type="ECO:0000256" key="1">
    <source>
        <dbReference type="ARBA" id="ARBA00022485"/>
    </source>
</evidence>
<gene>
    <name evidence="8" type="ORF">GGQ66_002815</name>
</gene>
<keyword evidence="2 6" id="KW-0479">Metal-binding</keyword>
<dbReference type="GO" id="GO:0046872">
    <property type="term" value="F:metal ion binding"/>
    <property type="evidence" value="ECO:0007669"/>
    <property type="project" value="UniProtKB-UniRule"/>
</dbReference>
<dbReference type="EC" id="1.1.99.14" evidence="6"/>
<reference evidence="8 9" key="1">
    <citation type="submission" date="2020-08" db="EMBL/GenBank/DDBJ databases">
        <title>Genomic Encyclopedia of Type Strains, Phase IV (KMG-IV): sequencing the most valuable type-strain genomes for metagenomic binning, comparative biology and taxonomic classification.</title>
        <authorList>
            <person name="Goeker M."/>
        </authorList>
    </citation>
    <scope>NUCLEOTIDE SEQUENCE [LARGE SCALE GENOMIC DNA]</scope>
    <source>
        <strain evidence="8 9">DSM 26385</strain>
    </source>
</reference>
<keyword evidence="9" id="KW-1185">Reference proteome</keyword>
<dbReference type="Proteomes" id="UP000584824">
    <property type="component" value="Unassembled WGS sequence"/>
</dbReference>
<keyword evidence="4 6" id="KW-0408">Iron</keyword>
<accession>A0A7W6P2V2</accession>
<dbReference type="FunFam" id="1.10.1060.10:FF:000012">
    <property type="entry name" value="Glycolate oxidase iron-sulfur subunit"/>
    <property type="match status" value="1"/>
</dbReference>
<evidence type="ECO:0000256" key="3">
    <source>
        <dbReference type="ARBA" id="ARBA00022737"/>
    </source>
</evidence>
<dbReference type="SUPFAM" id="SSF54862">
    <property type="entry name" value="4Fe-4S ferredoxins"/>
    <property type="match status" value="1"/>
</dbReference>
<evidence type="ECO:0000256" key="5">
    <source>
        <dbReference type="ARBA" id="ARBA00023014"/>
    </source>
</evidence>
<evidence type="ECO:0000256" key="2">
    <source>
        <dbReference type="ARBA" id="ARBA00022723"/>
    </source>
</evidence>
<dbReference type="Gene3D" id="1.10.1060.10">
    <property type="entry name" value="Alpha-helical ferredoxin"/>
    <property type="match status" value="1"/>
</dbReference>
<evidence type="ECO:0000313" key="8">
    <source>
        <dbReference type="EMBL" id="MBB4104241.1"/>
    </source>
</evidence>
<evidence type="ECO:0000259" key="7">
    <source>
        <dbReference type="PROSITE" id="PS51379"/>
    </source>
</evidence>
<dbReference type="EMBL" id="JACIDU010000011">
    <property type="protein sequence ID" value="MBB4104241.1"/>
    <property type="molecule type" value="Genomic_DNA"/>
</dbReference>
<name>A0A7W6P2V2_9HYPH</name>